<dbReference type="VEuPathDB" id="FungiDB:PV10_06484"/>
<feature type="compositionally biased region" description="Polar residues" evidence="1">
    <location>
        <begin position="153"/>
        <end position="167"/>
    </location>
</feature>
<feature type="region of interest" description="Disordered" evidence="1">
    <location>
        <begin position="290"/>
        <end position="800"/>
    </location>
</feature>
<feature type="compositionally biased region" description="Basic and acidic residues" evidence="1">
    <location>
        <begin position="588"/>
        <end position="600"/>
    </location>
</feature>
<dbReference type="InterPro" id="IPR013941">
    <property type="entry name" value="ZDS1_C"/>
</dbReference>
<feature type="compositionally biased region" description="Polar residues" evidence="1">
    <location>
        <begin position="649"/>
        <end position="660"/>
    </location>
</feature>
<feature type="compositionally biased region" description="Basic and acidic residues" evidence="1">
    <location>
        <begin position="664"/>
        <end position="678"/>
    </location>
</feature>
<dbReference type="GO" id="GO:0030010">
    <property type="term" value="P:establishment of cell polarity"/>
    <property type="evidence" value="ECO:0007669"/>
    <property type="project" value="TreeGrafter"/>
</dbReference>
<proteinExistence type="predicted"/>
<evidence type="ECO:0000313" key="3">
    <source>
        <dbReference type="EMBL" id="RVX73527.1"/>
    </source>
</evidence>
<dbReference type="PANTHER" id="PTHR28089">
    <property type="entry name" value="PROTEIN ZDS1-RELATED"/>
    <property type="match status" value="1"/>
</dbReference>
<dbReference type="OrthoDB" id="443981at2759"/>
<feature type="region of interest" description="Disordered" evidence="1">
    <location>
        <begin position="83"/>
        <end position="208"/>
    </location>
</feature>
<feature type="compositionally biased region" description="Basic and acidic residues" evidence="1">
    <location>
        <begin position="727"/>
        <end position="752"/>
    </location>
</feature>
<feature type="compositionally biased region" description="Basic residues" evidence="1">
    <location>
        <begin position="100"/>
        <end position="110"/>
    </location>
</feature>
<feature type="compositionally biased region" description="Polar residues" evidence="1">
    <location>
        <begin position="188"/>
        <end position="200"/>
    </location>
</feature>
<organism evidence="3 4">
    <name type="scientific">Exophiala mesophila</name>
    <name type="common">Black yeast-like fungus</name>
    <dbReference type="NCBI Taxonomy" id="212818"/>
    <lineage>
        <taxon>Eukaryota</taxon>
        <taxon>Fungi</taxon>
        <taxon>Dikarya</taxon>
        <taxon>Ascomycota</taxon>
        <taxon>Pezizomycotina</taxon>
        <taxon>Eurotiomycetes</taxon>
        <taxon>Chaetothyriomycetidae</taxon>
        <taxon>Chaetothyriales</taxon>
        <taxon>Herpotrichiellaceae</taxon>
        <taxon>Exophiala</taxon>
    </lineage>
</organism>
<feature type="compositionally biased region" description="Low complexity" evidence="1">
    <location>
        <begin position="296"/>
        <end position="311"/>
    </location>
</feature>
<dbReference type="SMART" id="SM01327">
    <property type="entry name" value="Zds_C"/>
    <property type="match status" value="1"/>
</dbReference>
<feature type="compositionally biased region" description="Low complexity" evidence="1">
    <location>
        <begin position="168"/>
        <end position="186"/>
    </location>
</feature>
<comment type="caution">
    <text evidence="3">The sequence shown here is derived from an EMBL/GenBank/DDBJ whole genome shotgun (WGS) entry which is preliminary data.</text>
</comment>
<evidence type="ECO:0000259" key="2">
    <source>
        <dbReference type="SMART" id="SM01327"/>
    </source>
</evidence>
<feature type="compositionally biased region" description="Basic and acidic residues" evidence="1">
    <location>
        <begin position="776"/>
        <end position="800"/>
    </location>
</feature>
<dbReference type="Proteomes" id="UP000288859">
    <property type="component" value="Unassembled WGS sequence"/>
</dbReference>
<feature type="compositionally biased region" description="Low complexity" evidence="1">
    <location>
        <begin position="568"/>
        <end position="586"/>
    </location>
</feature>
<dbReference type="Pfam" id="PF08632">
    <property type="entry name" value="Zds_C"/>
    <property type="match status" value="1"/>
</dbReference>
<protein>
    <recommendedName>
        <fullName evidence="2">Protein Zds1 C-terminal domain-containing protein</fullName>
    </recommendedName>
</protein>
<sequence>MQVGHPSSLSFRGHISQDPRRGQAVVLLGPFLGIEPSHNRHPPTSTRSRDPGASFAARKGHLPQLSISDESHHVTEAIGYMYGDDNETDMRSHSLQQQQRRPHHNHRRRPSTPDHHVMQQPEITLNGNHLPRDITPRRRSIPRKQLPPRDPQNDMSIEHQNGSSQSFPALGSPPDSPAPSASTKPSSRQRSPSETATSHFPLNDIEYESSPAAVAQELSNLQALRRMSMSVGATDDPDLPQLNAAAMPGMPSSSASEDDSSRLFWVPARLHPELAPKEFKSFLDSKVEQIRRRSGELSTLSSPNSSRSNSLKVDEGGGGLRRKKSMLSRQIDSSVGYQDGADRLERKKSQSRRTAPNDPNLQELENLVAHTVGLTKPEVPLSPPQEATPDVILPSVPGSSLKRSTRTTYRRGGGGSLKGKGPDRATYAQRAARRTATMGSLDPKSDAQEAVPAVPALPSFGWSEASEESPEPSRGQSTSPSKTAPTNFSRPAGRESSPPSSVGHSSQTPSTFESMFGEEHRRRSSFSSNPELYCTRTRSKSPPSSSSGFERKPVPQIVEVPPTDDLDSAAQPARPSSAASVQPQQPLRHPERVSSREEWNKTPSPQRPGMPSRESMHTLTNKTQIISNNLPPQSRPSQSLEQPSPLPGNDTNTSNLSFIPTLTVDKRADSKKKEDASKKSGWSWGSLVGKQEGDKEKSEKPKAKILKPPQQHDNTRLDVLQTSIEGNKGRESIVLDREGLRLEEERKKESQRKSAGSDGKKEKEGLFASLFGGKKSKGDKEEKSRKYRDRGLSPEPPYRELRPDVDYNWARFSILEERAIYRMAHIKLANPRRALYSQVLLSNFMYSYLAKVQQMHPQMNLPTSAKQQRKQQSTKDQQPQQRQPEEYTQYQRYQQQQEQLQFGQQASPAQQDAGSDEHDRMGQASSSRDSNYTTNANEQPYTVGGNSYSHNQPQSQGLGQNRSRQDNDADDMW</sequence>
<evidence type="ECO:0000256" key="1">
    <source>
        <dbReference type="SAM" id="MobiDB-lite"/>
    </source>
</evidence>
<feature type="compositionally biased region" description="Polar residues" evidence="1">
    <location>
        <begin position="474"/>
        <end position="489"/>
    </location>
</feature>
<dbReference type="InterPro" id="IPR040206">
    <property type="entry name" value="Zds1/2"/>
</dbReference>
<name>A0A438NCM0_EXOME</name>
<feature type="compositionally biased region" description="Low complexity" evidence="1">
    <location>
        <begin position="496"/>
        <end position="506"/>
    </location>
</feature>
<feature type="region of interest" description="Disordered" evidence="1">
    <location>
        <begin position="860"/>
        <end position="973"/>
    </location>
</feature>
<feature type="compositionally biased region" description="Low complexity" evidence="1">
    <location>
        <begin position="244"/>
        <end position="255"/>
    </location>
</feature>
<feature type="region of interest" description="Disordered" evidence="1">
    <location>
        <begin position="33"/>
        <end position="56"/>
    </location>
</feature>
<dbReference type="GO" id="GO:0010971">
    <property type="term" value="P:positive regulation of G2/M transition of mitotic cell cycle"/>
    <property type="evidence" value="ECO:0007669"/>
    <property type="project" value="TreeGrafter"/>
</dbReference>
<feature type="region of interest" description="Disordered" evidence="1">
    <location>
        <begin position="229"/>
        <end position="260"/>
    </location>
</feature>
<feature type="compositionally biased region" description="Low complexity" evidence="1">
    <location>
        <begin position="630"/>
        <end position="643"/>
    </location>
</feature>
<feature type="compositionally biased region" description="Polar residues" evidence="1">
    <location>
        <begin position="923"/>
        <end position="962"/>
    </location>
</feature>
<feature type="compositionally biased region" description="Polar residues" evidence="1">
    <location>
        <begin position="327"/>
        <end position="336"/>
    </location>
</feature>
<dbReference type="PANTHER" id="PTHR28089:SF1">
    <property type="entry name" value="PROTEIN ZDS1-RELATED"/>
    <property type="match status" value="1"/>
</dbReference>
<dbReference type="GO" id="GO:0005737">
    <property type="term" value="C:cytoplasm"/>
    <property type="evidence" value="ECO:0007669"/>
    <property type="project" value="TreeGrafter"/>
</dbReference>
<reference evidence="3 4" key="1">
    <citation type="submission" date="2017-03" db="EMBL/GenBank/DDBJ databases">
        <title>Genomes of endolithic fungi from Antarctica.</title>
        <authorList>
            <person name="Coleine C."/>
            <person name="Masonjones S."/>
            <person name="Stajich J.E."/>
        </authorList>
    </citation>
    <scope>NUCLEOTIDE SEQUENCE [LARGE SCALE GENOMIC DNA]</scope>
    <source>
        <strain evidence="3 4">CCFEE 6314</strain>
    </source>
</reference>
<feature type="compositionally biased region" description="Low complexity" evidence="1">
    <location>
        <begin position="870"/>
        <end position="905"/>
    </location>
</feature>
<feature type="compositionally biased region" description="Basic and acidic residues" evidence="1">
    <location>
        <begin position="691"/>
        <end position="702"/>
    </location>
</feature>
<feature type="compositionally biased region" description="Polar residues" evidence="1">
    <location>
        <begin position="617"/>
        <end position="629"/>
    </location>
</feature>
<gene>
    <name evidence="3" type="ORF">B0A52_02415</name>
</gene>
<feature type="domain" description="Protein Zds1 C-terminal" evidence="2">
    <location>
        <begin position="801"/>
        <end position="853"/>
    </location>
</feature>
<dbReference type="EMBL" id="NAJM01000007">
    <property type="protein sequence ID" value="RVX73527.1"/>
    <property type="molecule type" value="Genomic_DNA"/>
</dbReference>
<dbReference type="AlphaFoldDB" id="A0A438NCM0"/>
<feature type="compositionally biased region" description="Low complexity" evidence="1">
    <location>
        <begin position="424"/>
        <end position="437"/>
    </location>
</feature>
<evidence type="ECO:0000313" key="4">
    <source>
        <dbReference type="Proteomes" id="UP000288859"/>
    </source>
</evidence>
<accession>A0A438NCM0</accession>